<feature type="domain" description="Disease resistance R13L4/SHOC-2-like LRR" evidence="10">
    <location>
        <begin position="532"/>
        <end position="841"/>
    </location>
</feature>
<keyword evidence="3" id="KW-0677">Repeat</keyword>
<feature type="domain" description="Disease resistance protein winged helix" evidence="9">
    <location>
        <begin position="401"/>
        <end position="467"/>
    </location>
</feature>
<dbReference type="InterPro" id="IPR032675">
    <property type="entry name" value="LRR_dom_sf"/>
</dbReference>
<evidence type="ECO:0000256" key="7">
    <source>
        <dbReference type="SAM" id="Coils"/>
    </source>
</evidence>
<dbReference type="Gene3D" id="1.10.8.430">
    <property type="entry name" value="Helical domain of apoptotic protease-activating factors"/>
    <property type="match status" value="1"/>
</dbReference>
<name>A0A2N9G570_FAGSY</name>
<dbReference type="PANTHER" id="PTHR33463:SF202">
    <property type="entry name" value="NB-ARC DOMAIN-CONTAINING PROTEIN"/>
    <property type="match status" value="1"/>
</dbReference>
<dbReference type="InterPro" id="IPR050905">
    <property type="entry name" value="Plant_NBS-LRR"/>
</dbReference>
<sequence length="976" mass="111480">MELAAAAFDAVLAPICNFLCGCVTSKITTALTLRSNLDAMDKDMKSLLDRRKEVEDEKKEAEKEGNVIRAQVVKWLDDVEKLQHSVEEMVNDKKPSACFLNCRKRYRASKEVEKTLQDIKKLLEDGKFPNGVFDPKMLKKVEHIGGPSVRGQTTASKALAETMGLLNDEVGRIGIWGPGGVGKTTLVINLNNELQKTNSMLVIWVTVSKFDIKNIQTQIARRLHLGEKMGESTKEMAIRLHQRLVNEEKFLLILDDVWDKVDLDTLGVPRPEDHNYIFTRRMEVCRNMMTDVEVKIDVLNKEEAWQLFCEKAGDVVHLEEIKPFAEDIVKECCGLPLAIIVVGAAMRRKKKVELWEHALNELRRSVPFVEDIEVEVYKPLKWSYDSLQGNNIKSCFLYCSLFPEDYSFNIPELVQCWMGEGLIDEQQDHEHRVNTGIALIEKLKDSCLLESGFFNDVKMHDVVRDVAIWIASSHDDGCKSLVRSGIGLCEISVEEFSNKNSLKRVSFMGNKLKMLPDCVIEQCSEASTLLLQSNEFLEAVPDRFLQGFAALRVLNLRGTNIQSLPRSLLQLRDLGVLNLRFCKNLKGLPSLAGLSKLQILDLSLSSIIELPDGMENLRNLRQLDLSSTYELKDFQVGIISKLPRLEVLDMRHIAYYFEGNGAEEETQTTFEELRQLHRLLFLCISFNRIPHLKFEDLSWIKKLRGFQILIMPQEHMNWKQSTTKVKEVTIRQVDIAQESVRQLCTIAESLIFFRCQGLHEKVIDLDINSICHGLKSLEFYSMKFNRSLEPNGEMASDCDLLPNLEKLKVDGLEGPESISELLGYLGLSGLRFLSLKSINVCACYNMKYLLSCGDFIQTLPNLKVMEVSECPELFELFNYDSRQNMALDPIVPKLQTLELFSLPKLRTLCRHKETWPCLEQVKVSECENLRRLPLSNQNAGTIKEIEGESKEWWNALEWDDDETKSSLLPYFYPASP</sequence>
<keyword evidence="6" id="KW-0067">ATP-binding</keyword>
<dbReference type="SUPFAM" id="SSF52058">
    <property type="entry name" value="L domain-like"/>
    <property type="match status" value="1"/>
</dbReference>
<dbReference type="FunFam" id="1.10.10.10:FF:000322">
    <property type="entry name" value="Probable disease resistance protein At1g63360"/>
    <property type="match status" value="1"/>
</dbReference>
<comment type="similarity">
    <text evidence="1">Belongs to the disease resistance NB-LRR family.</text>
</comment>
<dbReference type="PRINTS" id="PR00364">
    <property type="entry name" value="DISEASERSIST"/>
</dbReference>
<keyword evidence="2" id="KW-0433">Leucine-rich repeat</keyword>
<accession>A0A2N9G570</accession>
<dbReference type="InterPro" id="IPR042197">
    <property type="entry name" value="Apaf_helical"/>
</dbReference>
<dbReference type="PANTHER" id="PTHR33463">
    <property type="entry name" value="NB-ARC DOMAIN-CONTAINING PROTEIN-RELATED"/>
    <property type="match status" value="1"/>
</dbReference>
<evidence type="ECO:0000256" key="1">
    <source>
        <dbReference type="ARBA" id="ARBA00008894"/>
    </source>
</evidence>
<dbReference type="InterPro" id="IPR002182">
    <property type="entry name" value="NB-ARC"/>
</dbReference>
<organism evidence="11">
    <name type="scientific">Fagus sylvatica</name>
    <name type="common">Beechnut</name>
    <dbReference type="NCBI Taxonomy" id="28930"/>
    <lineage>
        <taxon>Eukaryota</taxon>
        <taxon>Viridiplantae</taxon>
        <taxon>Streptophyta</taxon>
        <taxon>Embryophyta</taxon>
        <taxon>Tracheophyta</taxon>
        <taxon>Spermatophyta</taxon>
        <taxon>Magnoliopsida</taxon>
        <taxon>eudicotyledons</taxon>
        <taxon>Gunneridae</taxon>
        <taxon>Pentapetalae</taxon>
        <taxon>rosids</taxon>
        <taxon>fabids</taxon>
        <taxon>Fagales</taxon>
        <taxon>Fagaceae</taxon>
        <taxon>Fagus</taxon>
    </lineage>
</organism>
<dbReference type="Pfam" id="PF23559">
    <property type="entry name" value="WHD_DRP"/>
    <property type="match status" value="1"/>
</dbReference>
<evidence type="ECO:0000259" key="10">
    <source>
        <dbReference type="Pfam" id="PF23598"/>
    </source>
</evidence>
<dbReference type="InterPro" id="IPR058922">
    <property type="entry name" value="WHD_DRP"/>
</dbReference>
<evidence type="ECO:0000256" key="2">
    <source>
        <dbReference type="ARBA" id="ARBA00022614"/>
    </source>
</evidence>
<evidence type="ECO:0000256" key="4">
    <source>
        <dbReference type="ARBA" id="ARBA00022741"/>
    </source>
</evidence>
<gene>
    <name evidence="11" type="ORF">FSB_LOCUS22173</name>
</gene>
<dbReference type="EMBL" id="OIVN01001467">
    <property type="protein sequence ID" value="SPC94291.1"/>
    <property type="molecule type" value="Genomic_DNA"/>
</dbReference>
<dbReference type="InterPro" id="IPR027417">
    <property type="entry name" value="P-loop_NTPase"/>
</dbReference>
<feature type="domain" description="NB-ARC" evidence="8">
    <location>
        <begin position="165"/>
        <end position="313"/>
    </location>
</feature>
<dbReference type="Gene3D" id="1.10.10.10">
    <property type="entry name" value="Winged helix-like DNA-binding domain superfamily/Winged helix DNA-binding domain"/>
    <property type="match status" value="1"/>
</dbReference>
<dbReference type="SUPFAM" id="SSF52540">
    <property type="entry name" value="P-loop containing nucleoside triphosphate hydrolases"/>
    <property type="match status" value="1"/>
</dbReference>
<dbReference type="InterPro" id="IPR036388">
    <property type="entry name" value="WH-like_DNA-bd_sf"/>
</dbReference>
<evidence type="ECO:0000313" key="11">
    <source>
        <dbReference type="EMBL" id="SPC94291.1"/>
    </source>
</evidence>
<keyword evidence="4" id="KW-0547">Nucleotide-binding</keyword>
<evidence type="ECO:0000256" key="3">
    <source>
        <dbReference type="ARBA" id="ARBA00022737"/>
    </source>
</evidence>
<dbReference type="Gene3D" id="3.40.50.300">
    <property type="entry name" value="P-loop containing nucleotide triphosphate hydrolases"/>
    <property type="match status" value="1"/>
</dbReference>
<evidence type="ECO:0000256" key="6">
    <source>
        <dbReference type="ARBA" id="ARBA00022840"/>
    </source>
</evidence>
<dbReference type="AlphaFoldDB" id="A0A2N9G570"/>
<keyword evidence="7" id="KW-0175">Coiled coil</keyword>
<evidence type="ECO:0000256" key="5">
    <source>
        <dbReference type="ARBA" id="ARBA00022821"/>
    </source>
</evidence>
<dbReference type="Pfam" id="PF23598">
    <property type="entry name" value="LRR_14"/>
    <property type="match status" value="1"/>
</dbReference>
<evidence type="ECO:0000259" key="9">
    <source>
        <dbReference type="Pfam" id="PF23559"/>
    </source>
</evidence>
<dbReference type="GO" id="GO:0043531">
    <property type="term" value="F:ADP binding"/>
    <property type="evidence" value="ECO:0007669"/>
    <property type="project" value="InterPro"/>
</dbReference>
<feature type="coiled-coil region" evidence="7">
    <location>
        <begin position="37"/>
        <end position="71"/>
    </location>
</feature>
<dbReference type="Pfam" id="PF00931">
    <property type="entry name" value="NB-ARC"/>
    <property type="match status" value="1"/>
</dbReference>
<dbReference type="GO" id="GO:0006952">
    <property type="term" value="P:defense response"/>
    <property type="evidence" value="ECO:0007669"/>
    <property type="project" value="UniProtKB-KW"/>
</dbReference>
<evidence type="ECO:0000259" key="8">
    <source>
        <dbReference type="Pfam" id="PF00931"/>
    </source>
</evidence>
<dbReference type="FunFam" id="1.10.8.430:FF:000003">
    <property type="entry name" value="Probable disease resistance protein At5g66910"/>
    <property type="match status" value="1"/>
</dbReference>
<dbReference type="Gene3D" id="3.80.10.10">
    <property type="entry name" value="Ribonuclease Inhibitor"/>
    <property type="match status" value="2"/>
</dbReference>
<dbReference type="FunFam" id="3.40.50.300:FF:001091">
    <property type="entry name" value="Probable disease resistance protein At1g61300"/>
    <property type="match status" value="1"/>
</dbReference>
<reference evidence="11" key="1">
    <citation type="submission" date="2018-02" db="EMBL/GenBank/DDBJ databases">
        <authorList>
            <person name="Cohen D.B."/>
            <person name="Kent A.D."/>
        </authorList>
    </citation>
    <scope>NUCLEOTIDE SEQUENCE</scope>
</reference>
<dbReference type="InterPro" id="IPR055414">
    <property type="entry name" value="LRR_R13L4/SHOC2-like"/>
</dbReference>
<keyword evidence="5" id="KW-0611">Plant defense</keyword>
<proteinExistence type="inferred from homology"/>
<dbReference type="GO" id="GO:0005524">
    <property type="term" value="F:ATP binding"/>
    <property type="evidence" value="ECO:0007669"/>
    <property type="project" value="UniProtKB-KW"/>
</dbReference>
<protein>
    <submittedName>
        <fullName evidence="11">Uncharacterized protein</fullName>
    </submittedName>
</protein>